<dbReference type="Gene3D" id="3.40.50.980">
    <property type="match status" value="2"/>
</dbReference>
<dbReference type="Gene3D" id="3.30.559.30">
    <property type="entry name" value="Nonribosomal peptide synthetase, condensation domain"/>
    <property type="match status" value="1"/>
</dbReference>
<dbReference type="InterPro" id="IPR045851">
    <property type="entry name" value="AMP-bd_C_sf"/>
</dbReference>
<dbReference type="PANTHER" id="PTHR45527">
    <property type="entry name" value="NONRIBOSOMAL PEPTIDE SYNTHETASE"/>
    <property type="match status" value="1"/>
</dbReference>
<dbReference type="InterPro" id="IPR023213">
    <property type="entry name" value="CAT-like_dom_sf"/>
</dbReference>
<dbReference type="OrthoDB" id="4317020at2"/>
<dbReference type="Gene3D" id="1.10.1200.10">
    <property type="entry name" value="ACP-like"/>
    <property type="match status" value="1"/>
</dbReference>
<dbReference type="Gene3D" id="3.30.559.10">
    <property type="entry name" value="Chloramphenicol acetyltransferase-like domain"/>
    <property type="match status" value="1"/>
</dbReference>
<dbReference type="GO" id="GO:0031177">
    <property type="term" value="F:phosphopantetheine binding"/>
    <property type="evidence" value="ECO:0007669"/>
    <property type="project" value="InterPro"/>
</dbReference>
<keyword evidence="3" id="KW-0597">Phosphoprotein</keyword>
<dbReference type="InterPro" id="IPR006162">
    <property type="entry name" value="Ppantetheine_attach_site"/>
</dbReference>
<dbReference type="InterPro" id="IPR036736">
    <property type="entry name" value="ACP-like_sf"/>
</dbReference>
<dbReference type="PROSITE" id="PS00012">
    <property type="entry name" value="PHOSPHOPANTETHEINE"/>
    <property type="match status" value="1"/>
</dbReference>
<dbReference type="SMART" id="SM00823">
    <property type="entry name" value="PKS_PP"/>
    <property type="match status" value="1"/>
</dbReference>
<dbReference type="FunFam" id="3.40.50.980:FF:000001">
    <property type="entry name" value="Non-ribosomal peptide synthetase"/>
    <property type="match status" value="1"/>
</dbReference>
<comment type="cofactor">
    <cofactor evidence="1">
        <name>pantetheine 4'-phosphate</name>
        <dbReference type="ChEBI" id="CHEBI:47942"/>
    </cofactor>
</comment>
<evidence type="ECO:0000256" key="3">
    <source>
        <dbReference type="ARBA" id="ARBA00022553"/>
    </source>
</evidence>
<keyword evidence="2" id="KW-0596">Phosphopantetheine</keyword>
<dbReference type="InterPro" id="IPR001242">
    <property type="entry name" value="Condensation_dom"/>
</dbReference>
<dbReference type="Gene3D" id="3.30.300.30">
    <property type="match status" value="1"/>
</dbReference>
<dbReference type="Pfam" id="PF00501">
    <property type="entry name" value="AMP-binding"/>
    <property type="match status" value="1"/>
</dbReference>
<dbReference type="SUPFAM" id="SSF52777">
    <property type="entry name" value="CoA-dependent acyltransferases"/>
    <property type="match status" value="2"/>
</dbReference>
<dbReference type="Proteomes" id="UP000198379">
    <property type="component" value="Unassembled WGS sequence"/>
</dbReference>
<dbReference type="GO" id="GO:0005737">
    <property type="term" value="C:cytoplasm"/>
    <property type="evidence" value="ECO:0007669"/>
    <property type="project" value="TreeGrafter"/>
</dbReference>
<evidence type="ECO:0000313" key="5">
    <source>
        <dbReference type="EMBL" id="SNR77293.1"/>
    </source>
</evidence>
<dbReference type="InterPro" id="IPR009081">
    <property type="entry name" value="PP-bd_ACP"/>
</dbReference>
<feature type="domain" description="Carrier" evidence="4">
    <location>
        <begin position="970"/>
        <end position="1045"/>
    </location>
</feature>
<dbReference type="GO" id="GO:0003824">
    <property type="term" value="F:catalytic activity"/>
    <property type="evidence" value="ECO:0007669"/>
    <property type="project" value="InterPro"/>
</dbReference>
<dbReference type="InterPro" id="IPR000873">
    <property type="entry name" value="AMP-dep_synth/lig_dom"/>
</dbReference>
<dbReference type="PROSITE" id="PS00455">
    <property type="entry name" value="AMP_BINDING"/>
    <property type="match status" value="1"/>
</dbReference>
<dbReference type="InterPro" id="IPR020845">
    <property type="entry name" value="AMP-binding_CS"/>
</dbReference>
<evidence type="ECO:0000256" key="1">
    <source>
        <dbReference type="ARBA" id="ARBA00001957"/>
    </source>
</evidence>
<dbReference type="InterPro" id="IPR010071">
    <property type="entry name" value="AA_adenyl_dom"/>
</dbReference>
<dbReference type="RefSeq" id="WP_089371277.1">
    <property type="nucleotide sequence ID" value="NZ_BMEP01000001.1"/>
</dbReference>
<dbReference type="EMBL" id="FZNY01000002">
    <property type="protein sequence ID" value="SNR77293.1"/>
    <property type="molecule type" value="Genomic_DNA"/>
</dbReference>
<dbReference type="GO" id="GO:0044550">
    <property type="term" value="P:secondary metabolite biosynthetic process"/>
    <property type="evidence" value="ECO:0007669"/>
    <property type="project" value="TreeGrafter"/>
</dbReference>
<dbReference type="AlphaFoldDB" id="A0A238Z370"/>
<reference evidence="5 6" key="1">
    <citation type="submission" date="2017-06" db="EMBL/GenBank/DDBJ databases">
        <authorList>
            <person name="Kim H.J."/>
            <person name="Triplett B.A."/>
        </authorList>
    </citation>
    <scope>NUCLEOTIDE SEQUENCE [LARGE SCALE GENOMIC DNA]</scope>
    <source>
        <strain evidence="5 6">DSM 25597</strain>
    </source>
</reference>
<dbReference type="Gene3D" id="2.30.38.10">
    <property type="entry name" value="Luciferase, Domain 3"/>
    <property type="match status" value="1"/>
</dbReference>
<accession>A0A238Z370</accession>
<name>A0A238Z370_9FLAO</name>
<evidence type="ECO:0000313" key="6">
    <source>
        <dbReference type="Proteomes" id="UP000198379"/>
    </source>
</evidence>
<gene>
    <name evidence="5" type="ORF">SAMN06265376_102540</name>
</gene>
<keyword evidence="6" id="KW-1185">Reference proteome</keyword>
<proteinExistence type="predicted"/>
<dbReference type="GO" id="GO:0043041">
    <property type="term" value="P:amino acid activation for nonribosomal peptide biosynthetic process"/>
    <property type="evidence" value="ECO:0007669"/>
    <property type="project" value="TreeGrafter"/>
</dbReference>
<dbReference type="InterPro" id="IPR020806">
    <property type="entry name" value="PKS_PP-bd"/>
</dbReference>
<sequence length="1051" mass="120318">MKNNYEPLTQSQSLLWIGQEMNPESPMYNMVMTYELKVSISVMHFQMAFQKLIQKYDALRSVFQINEGIPTQVFLPDHTYELEIIDFSNEEDPENSYNLWQQNRITKRFDIAACLVDSVLIKLHDSHYIWYINQHHLITDAWSNSLLFSKIAHYYKAYKNEVLLPAIQEEFSYKTYIQQERLERTLTKNDTAKEYWAQKIKTSPPTPNLYFNPPISLGTESTRSYINLGLERSKKLRALANERGIRVWTEHLSLYNIFLTTLFAYLYRVSGQEQLTIGSPTHNRTSKKIKETVGFFVEVFPLFATIDKEETFLSLLQKVQVESNHFLKHAKPGISTSDLHRSFHVLFNYIHAANTDFDGVPVRSEWVHSGHHDPRHQIRLHVHDLQNTGEIQLYFDLNNHAFDTQKQALIPQHFVMLLDAFIAHKEQAIAQPPLVSTHEYENMFAALHQHTTPTATYDTIITQIEQQVTKTPFDTSVVFEKDTITYQELNAKANQFAHYLLAQDIGVGSQVAIWLKRSPEYIISVLAILKTGATYISIPYNFPQDRVAYIIADSKASLLIWQEEEQLTDFKESKLKTLCIDTLETTILSQYKHTNPEIAIPKETIAFLIYTSGSTGNPKGVEITHEALSNYIKWTENAYIKSHELEQPSIPLFTTVGFDITANSVFLPLICGGNIHVYQEQDTEVDLSITDVIEDNSVSFIKLTPAHVHFLKGKDLSQSTIQVIVVTGDEFKTALGVDIVNTFNKPVHIYNEYGPSEATIGCIYHKFNPEEDVAASVPIGLPIHNMQVYVLDRFLNPVPQGVIGELYLGGTGLSSGYWNKPELTQRKFIKSPFQSTDTIYRTEDLVRVNDQGIIEFLGRTDFQVKINGYRIELGEIEAHLLSYTGITTSTVIVSKNEDDFKSLAAYFSATTPIDLKDLQLFLNTKLPKYMVPVYYKQLETLPLSPNGKVDRKALEIIETKTIQSNTSYVSPRNEIEEEVATIWRAVFNLTKIGIHDSFIELGGESLMAIQITTRINETFEFKLPLNKIFELQTIAQIASYIEETLINLLQE</sequence>
<dbReference type="SUPFAM" id="SSF47336">
    <property type="entry name" value="ACP-like"/>
    <property type="match status" value="1"/>
</dbReference>
<protein>
    <submittedName>
        <fullName evidence="5">Amino acid adenylation domain-containing protein</fullName>
    </submittedName>
</protein>
<dbReference type="PROSITE" id="PS50075">
    <property type="entry name" value="CARRIER"/>
    <property type="match status" value="1"/>
</dbReference>
<dbReference type="FunFam" id="1.10.1200.10:FF:000005">
    <property type="entry name" value="Nonribosomal peptide synthetase 1"/>
    <property type="match status" value="1"/>
</dbReference>
<dbReference type="Pfam" id="PF00550">
    <property type="entry name" value="PP-binding"/>
    <property type="match status" value="1"/>
</dbReference>
<dbReference type="SUPFAM" id="SSF56801">
    <property type="entry name" value="Acetyl-CoA synthetase-like"/>
    <property type="match status" value="1"/>
</dbReference>
<evidence type="ECO:0000256" key="2">
    <source>
        <dbReference type="ARBA" id="ARBA00022450"/>
    </source>
</evidence>
<dbReference type="CDD" id="cd05930">
    <property type="entry name" value="A_NRPS"/>
    <property type="match status" value="1"/>
</dbReference>
<evidence type="ECO:0000259" key="4">
    <source>
        <dbReference type="PROSITE" id="PS50075"/>
    </source>
</evidence>
<dbReference type="Pfam" id="PF00668">
    <property type="entry name" value="Condensation"/>
    <property type="match status" value="1"/>
</dbReference>
<organism evidence="5 6">
    <name type="scientific">Dokdonia pacifica</name>
    <dbReference type="NCBI Taxonomy" id="1627892"/>
    <lineage>
        <taxon>Bacteria</taxon>
        <taxon>Pseudomonadati</taxon>
        <taxon>Bacteroidota</taxon>
        <taxon>Flavobacteriia</taxon>
        <taxon>Flavobacteriales</taxon>
        <taxon>Flavobacteriaceae</taxon>
        <taxon>Dokdonia</taxon>
    </lineage>
</organism>
<dbReference type="PANTHER" id="PTHR45527:SF1">
    <property type="entry name" value="FATTY ACID SYNTHASE"/>
    <property type="match status" value="1"/>
</dbReference>
<dbReference type="NCBIfam" id="TIGR01733">
    <property type="entry name" value="AA-adenyl-dom"/>
    <property type="match status" value="1"/>
</dbReference>